<dbReference type="InterPro" id="IPR027389">
    <property type="entry name" value="B_mannosylTrfase_Bre-3/Egh"/>
</dbReference>
<dbReference type="GO" id="GO:0019187">
    <property type="term" value="F:beta-1,4-mannosyltransferase activity"/>
    <property type="evidence" value="ECO:0007669"/>
    <property type="project" value="InterPro"/>
</dbReference>
<dbReference type="Proteomes" id="UP000019478">
    <property type="component" value="Unassembled WGS sequence"/>
</dbReference>
<keyword evidence="3" id="KW-1185">Reference proteome</keyword>
<dbReference type="SUPFAM" id="SSF53448">
    <property type="entry name" value="Nucleotide-diphospho-sugar transferases"/>
    <property type="match status" value="1"/>
</dbReference>
<evidence type="ECO:0000259" key="1">
    <source>
        <dbReference type="Pfam" id="PF13632"/>
    </source>
</evidence>
<proteinExistence type="predicted"/>
<dbReference type="HOGENOM" id="CLU_990448_0_0_1"/>
<dbReference type="InterPro" id="IPR001173">
    <property type="entry name" value="Glyco_trans_2-like"/>
</dbReference>
<dbReference type="EMBL" id="AMGY01000001">
    <property type="protein sequence ID" value="EXJ91982.1"/>
    <property type="molecule type" value="Genomic_DNA"/>
</dbReference>
<dbReference type="PANTHER" id="PTHR16779:SF1">
    <property type="entry name" value="BETA-1,4-MANNOSYLTRANSFERASE EGH"/>
    <property type="match status" value="1"/>
</dbReference>
<dbReference type="GeneID" id="19164672"/>
<dbReference type="RefSeq" id="XP_007728872.1">
    <property type="nucleotide sequence ID" value="XM_007730682.1"/>
</dbReference>
<evidence type="ECO:0000313" key="3">
    <source>
        <dbReference type="Proteomes" id="UP000019478"/>
    </source>
</evidence>
<comment type="caution">
    <text evidence="2">The sequence shown here is derived from an EMBL/GenBank/DDBJ whole genome shotgun (WGS) entry which is preliminary data.</text>
</comment>
<dbReference type="PANTHER" id="PTHR16779">
    <property type="entry name" value="BETA-1,4-MANNOSYLTRANSFERASE EGH"/>
    <property type="match status" value="1"/>
</dbReference>
<protein>
    <recommendedName>
        <fullName evidence="1">Glycosyltransferase 2-like domain-containing protein</fullName>
    </recommendedName>
</protein>
<gene>
    <name evidence="2" type="ORF">A1O3_00532</name>
</gene>
<dbReference type="OrthoDB" id="5819582at2759"/>
<dbReference type="eggNOG" id="ENOG502QTGI">
    <property type="taxonomic scope" value="Eukaryota"/>
</dbReference>
<name>W9YGG6_9EURO</name>
<sequence length="281" mass="32505">MAQPQVNYERLQRMFKNIAASVSSRSFGALSRPFDIKAINHTSRALPDLKSIDGRLEFHIVTEEDAVSGLQHLKGLAQVHGVPSKFAPRKAKYKARALEWFRQKQTLTAQDWILHVDEETMLDHFALRACLETVETDGKASIAQGVILYNARHYWKNILTTYADCVRTLDDFGRYQFQFNHVHRPVFGMHGAYLLINGEVENAVTWETDNLTEDYWFALQADRLGFRFGWIPAIAREQSPTNLWDFWQQRRRWATGILTVHTRLAVAFVALWAWQSLEVVL</sequence>
<feature type="domain" description="Glycosyltransferase 2-like" evidence="1">
    <location>
        <begin position="112"/>
        <end position="274"/>
    </location>
</feature>
<dbReference type="STRING" id="1182542.W9YGG6"/>
<dbReference type="AlphaFoldDB" id="W9YGG6"/>
<dbReference type="Pfam" id="PF13632">
    <property type="entry name" value="Glyco_trans_2_3"/>
    <property type="match status" value="1"/>
</dbReference>
<accession>W9YGG6</accession>
<dbReference type="GO" id="GO:0005737">
    <property type="term" value="C:cytoplasm"/>
    <property type="evidence" value="ECO:0007669"/>
    <property type="project" value="TreeGrafter"/>
</dbReference>
<dbReference type="Gene3D" id="3.90.550.10">
    <property type="entry name" value="Spore Coat Polysaccharide Biosynthesis Protein SpsA, Chain A"/>
    <property type="match status" value="1"/>
</dbReference>
<reference evidence="2 3" key="1">
    <citation type="submission" date="2013-03" db="EMBL/GenBank/DDBJ databases">
        <title>The Genome Sequence of Capronia epimyces CBS 606.96.</title>
        <authorList>
            <consortium name="The Broad Institute Genomics Platform"/>
            <person name="Cuomo C."/>
            <person name="de Hoog S."/>
            <person name="Gorbushina A."/>
            <person name="Walker B."/>
            <person name="Young S.K."/>
            <person name="Zeng Q."/>
            <person name="Gargeya S."/>
            <person name="Fitzgerald M."/>
            <person name="Haas B."/>
            <person name="Abouelleil A."/>
            <person name="Allen A.W."/>
            <person name="Alvarado L."/>
            <person name="Arachchi H.M."/>
            <person name="Berlin A.M."/>
            <person name="Chapman S.B."/>
            <person name="Gainer-Dewar J."/>
            <person name="Goldberg J."/>
            <person name="Griggs A."/>
            <person name="Gujja S."/>
            <person name="Hansen M."/>
            <person name="Howarth C."/>
            <person name="Imamovic A."/>
            <person name="Ireland A."/>
            <person name="Larimer J."/>
            <person name="McCowan C."/>
            <person name="Murphy C."/>
            <person name="Pearson M."/>
            <person name="Poon T.W."/>
            <person name="Priest M."/>
            <person name="Roberts A."/>
            <person name="Saif S."/>
            <person name="Shea T."/>
            <person name="Sisk P."/>
            <person name="Sykes S."/>
            <person name="Wortman J."/>
            <person name="Nusbaum C."/>
            <person name="Birren B."/>
        </authorList>
    </citation>
    <scope>NUCLEOTIDE SEQUENCE [LARGE SCALE GENOMIC DNA]</scope>
    <source>
        <strain evidence="2 3">CBS 606.96</strain>
    </source>
</reference>
<organism evidence="2 3">
    <name type="scientific">Capronia epimyces CBS 606.96</name>
    <dbReference type="NCBI Taxonomy" id="1182542"/>
    <lineage>
        <taxon>Eukaryota</taxon>
        <taxon>Fungi</taxon>
        <taxon>Dikarya</taxon>
        <taxon>Ascomycota</taxon>
        <taxon>Pezizomycotina</taxon>
        <taxon>Eurotiomycetes</taxon>
        <taxon>Chaetothyriomycetidae</taxon>
        <taxon>Chaetothyriales</taxon>
        <taxon>Herpotrichiellaceae</taxon>
        <taxon>Capronia</taxon>
    </lineage>
</organism>
<evidence type="ECO:0000313" key="2">
    <source>
        <dbReference type="EMBL" id="EXJ91982.1"/>
    </source>
</evidence>
<dbReference type="InterPro" id="IPR029044">
    <property type="entry name" value="Nucleotide-diphossugar_trans"/>
</dbReference>